<sequence>MRKNLMPSNDSILTPELIKIMKIFGLVSVGIVLILSFFNDYRADNSSSKGPDHVTDSNLLYFKNVRQAYYDIDKNREAKLEIYRLKSRFKDKNLIFFNLSLIISRIRNKAYIFIEPSQRLQNEAQVYVRWLKDKQVQDTLGFQQGDRRSHHHFVKKIWPLIDGQTKFQVKIANEWHPILETEEEQAAFSTTAEDYFQLVE</sequence>
<proteinExistence type="predicted"/>
<dbReference type="EMBL" id="BMIU01000030">
    <property type="protein sequence ID" value="GGF48626.1"/>
    <property type="molecule type" value="Genomic_DNA"/>
</dbReference>
<comment type="caution">
    <text evidence="2">The sequence shown here is derived from an EMBL/GenBank/DDBJ whole genome shotgun (WGS) entry which is preliminary data.</text>
</comment>
<keyword evidence="1" id="KW-1133">Transmembrane helix</keyword>
<accession>A0ABQ1VBH5</accession>
<evidence type="ECO:0000313" key="3">
    <source>
        <dbReference type="Proteomes" id="UP000647339"/>
    </source>
</evidence>
<evidence type="ECO:0000256" key="1">
    <source>
        <dbReference type="SAM" id="Phobius"/>
    </source>
</evidence>
<reference evidence="3" key="1">
    <citation type="journal article" date="2019" name="Int. J. Syst. Evol. Microbiol.">
        <title>The Global Catalogue of Microorganisms (GCM) 10K type strain sequencing project: providing services to taxonomists for standard genome sequencing and annotation.</title>
        <authorList>
            <consortium name="The Broad Institute Genomics Platform"/>
            <consortium name="The Broad Institute Genome Sequencing Center for Infectious Disease"/>
            <person name="Wu L."/>
            <person name="Ma J."/>
        </authorList>
    </citation>
    <scope>NUCLEOTIDE SEQUENCE [LARGE SCALE GENOMIC DNA]</scope>
    <source>
        <strain evidence="3">CGMCC 1.15407</strain>
    </source>
</reference>
<keyword evidence="1" id="KW-0472">Membrane</keyword>
<keyword evidence="3" id="KW-1185">Reference proteome</keyword>
<keyword evidence="1" id="KW-0812">Transmembrane</keyword>
<name>A0ABQ1VBH5_9BACT</name>
<organism evidence="2 3">
    <name type="scientific">Echinicola rosea</name>
    <dbReference type="NCBI Taxonomy" id="1807691"/>
    <lineage>
        <taxon>Bacteria</taxon>
        <taxon>Pseudomonadati</taxon>
        <taxon>Bacteroidota</taxon>
        <taxon>Cytophagia</taxon>
        <taxon>Cytophagales</taxon>
        <taxon>Cyclobacteriaceae</taxon>
        <taxon>Echinicola</taxon>
    </lineage>
</organism>
<evidence type="ECO:0000313" key="2">
    <source>
        <dbReference type="EMBL" id="GGF48626.1"/>
    </source>
</evidence>
<protein>
    <submittedName>
        <fullName evidence="2">Uncharacterized protein</fullName>
    </submittedName>
</protein>
<dbReference type="Proteomes" id="UP000647339">
    <property type="component" value="Unassembled WGS sequence"/>
</dbReference>
<feature type="transmembrane region" description="Helical" evidence="1">
    <location>
        <begin position="20"/>
        <end position="38"/>
    </location>
</feature>
<gene>
    <name evidence="2" type="ORF">GCM10011339_41540</name>
</gene>